<dbReference type="EMBL" id="LWQU01000184">
    <property type="protein sequence ID" value="OAN45462.1"/>
    <property type="molecule type" value="Genomic_DNA"/>
</dbReference>
<sequence>MLTLLTAALKVPRTHDLDTLATLAAPSYPDLAAMMEEIAPASVWLARTHYPDLTEGDGTAKSEVIDMLASIKAFRQAAARAPVPRTSE</sequence>
<reference evidence="1 2" key="1">
    <citation type="submission" date="2016-04" db="EMBL/GenBank/DDBJ databases">
        <title>Draft genome sequence of freshwater magnetotactic bacteria Magnetospirillum marisnigri SP-1 and Magnetospirillum moscoviense BB-1.</title>
        <authorList>
            <person name="Koziaeva V."/>
            <person name="Dziuba M.V."/>
            <person name="Ivanov T.M."/>
            <person name="Kuznetsov B."/>
            <person name="Grouzdev D.S."/>
        </authorList>
    </citation>
    <scope>NUCLEOTIDE SEQUENCE [LARGE SCALE GENOMIC DNA]</scope>
    <source>
        <strain evidence="1 2">BB-1</strain>
    </source>
</reference>
<gene>
    <name evidence="1" type="ORF">A6A05_16895</name>
</gene>
<organism evidence="1 2">
    <name type="scientific">Magnetospirillum moscoviense</name>
    <dbReference type="NCBI Taxonomy" id="1437059"/>
    <lineage>
        <taxon>Bacteria</taxon>
        <taxon>Pseudomonadati</taxon>
        <taxon>Pseudomonadota</taxon>
        <taxon>Alphaproteobacteria</taxon>
        <taxon>Rhodospirillales</taxon>
        <taxon>Rhodospirillaceae</taxon>
        <taxon>Magnetospirillum</taxon>
    </lineage>
</organism>
<proteinExistence type="predicted"/>
<dbReference type="AlphaFoldDB" id="A0A178M9N8"/>
<keyword evidence="2" id="KW-1185">Reference proteome</keyword>
<evidence type="ECO:0000313" key="1">
    <source>
        <dbReference type="EMBL" id="OAN45462.1"/>
    </source>
</evidence>
<comment type="caution">
    <text evidence="1">The sequence shown here is derived from an EMBL/GenBank/DDBJ whole genome shotgun (WGS) entry which is preliminary data.</text>
</comment>
<evidence type="ECO:0008006" key="3">
    <source>
        <dbReference type="Google" id="ProtNLM"/>
    </source>
</evidence>
<protein>
    <recommendedName>
        <fullName evidence="3">HEPN domain-containing protein</fullName>
    </recommendedName>
</protein>
<name>A0A178M9N8_9PROT</name>
<evidence type="ECO:0000313" key="2">
    <source>
        <dbReference type="Proteomes" id="UP000078543"/>
    </source>
</evidence>
<dbReference type="Proteomes" id="UP000078543">
    <property type="component" value="Unassembled WGS sequence"/>
</dbReference>
<accession>A0A178M9N8</accession>